<sequence length="338" mass="36551">MKKIMFLCLSTLWFSACDDGDLQIEQVDFDSVSISTCGDVDDATETTFFFKIDGDEALLLNLESGLLANETSSPESISSSIPSSSSLIYRFFSDDVSQDYFCDVIPSVEPVVLEENTATAGDINIDTQVGSATETGKNYRHTISITGLSLTNSQGESITDASTFEYGTFTTSTDNSAHLDTPFSNYLAIDAYSECSESPSGSAVRLYKTINDEFISLDIPLGALAASATPDSEPRQVDLADALFRYVVVDTLATDDMACTTAPLGEEIEAWYYESTSGTLNIETVVGDTDENGTTTYTHTFTLDSLVLTLKANDEDDSDTTLDLIENVEMGSYTTFGN</sequence>
<dbReference type="PROSITE" id="PS51257">
    <property type="entry name" value="PROKAR_LIPOPROTEIN"/>
    <property type="match status" value="1"/>
</dbReference>
<reference evidence="2" key="1">
    <citation type="submission" date="2016-11" db="EMBL/GenBank/DDBJ databases">
        <authorList>
            <person name="Varghese N."/>
            <person name="Submissions S."/>
        </authorList>
    </citation>
    <scope>NUCLEOTIDE SEQUENCE [LARGE SCALE GENOMIC DNA]</scope>
    <source>
        <strain evidence="2">DSM 19858</strain>
    </source>
</reference>
<dbReference type="STRING" id="192903.SAMN04488513_104248"/>
<evidence type="ECO:0000313" key="1">
    <source>
        <dbReference type="EMBL" id="SHJ41743.1"/>
    </source>
</evidence>
<dbReference type="Proteomes" id="UP000184543">
    <property type="component" value="Unassembled WGS sequence"/>
</dbReference>
<gene>
    <name evidence="1" type="ORF">SAMN04488513_104248</name>
</gene>
<proteinExistence type="predicted"/>
<evidence type="ECO:0000313" key="2">
    <source>
        <dbReference type="Proteomes" id="UP000184543"/>
    </source>
</evidence>
<dbReference type="EMBL" id="FQYU01000004">
    <property type="protein sequence ID" value="SHJ41743.1"/>
    <property type="molecule type" value="Genomic_DNA"/>
</dbReference>
<dbReference type="RefSeq" id="WP_072994272.1">
    <property type="nucleotide sequence ID" value="NZ_FQYU01000004.1"/>
</dbReference>
<dbReference type="AlphaFoldDB" id="A0A1M6J4Y6"/>
<protein>
    <submittedName>
        <fullName evidence="1">Uncharacterized protein</fullName>
    </submittedName>
</protein>
<keyword evidence="2" id="KW-1185">Reference proteome</keyword>
<accession>A0A1M6J4Y6</accession>
<name>A0A1M6J4Y6_9FLAO</name>
<organism evidence="1 2">
    <name type="scientific">Pseudozobellia thermophila</name>
    <dbReference type="NCBI Taxonomy" id="192903"/>
    <lineage>
        <taxon>Bacteria</taxon>
        <taxon>Pseudomonadati</taxon>
        <taxon>Bacteroidota</taxon>
        <taxon>Flavobacteriia</taxon>
        <taxon>Flavobacteriales</taxon>
        <taxon>Flavobacteriaceae</taxon>
        <taxon>Pseudozobellia</taxon>
    </lineage>
</organism>